<dbReference type="OrthoDB" id="9811748at2"/>
<dbReference type="PANTHER" id="PTHR45987">
    <property type="entry name" value="39S RIBOSOMAL PROTEIN L12"/>
    <property type="match status" value="1"/>
</dbReference>
<dbReference type="GO" id="GO:0006412">
    <property type="term" value="P:translation"/>
    <property type="evidence" value="ECO:0007669"/>
    <property type="project" value="UniProtKB-UniRule"/>
</dbReference>
<feature type="region of interest" description="Disordered" evidence="5">
    <location>
        <begin position="92"/>
        <end position="125"/>
    </location>
</feature>
<keyword evidence="2 4" id="KW-0689">Ribosomal protein</keyword>
<dbReference type="GO" id="GO:0003729">
    <property type="term" value="F:mRNA binding"/>
    <property type="evidence" value="ECO:0007669"/>
    <property type="project" value="TreeGrafter"/>
</dbReference>
<dbReference type="RefSeq" id="WP_092016577.1">
    <property type="nucleotide sequence ID" value="NZ_FOYW01000005.1"/>
</dbReference>
<dbReference type="FunFam" id="3.30.1390.10:FF:000001">
    <property type="entry name" value="50S ribosomal protein L7/L12"/>
    <property type="match status" value="1"/>
</dbReference>
<evidence type="ECO:0000259" key="7">
    <source>
        <dbReference type="Pfam" id="PF16320"/>
    </source>
</evidence>
<comment type="similarity">
    <text evidence="1 4">Belongs to the bacterial ribosomal protein bL12 family.</text>
</comment>
<dbReference type="SUPFAM" id="SSF54736">
    <property type="entry name" value="ClpS-like"/>
    <property type="match status" value="1"/>
</dbReference>
<comment type="function">
    <text evidence="4">Forms part of the ribosomal stalk which helps the ribosome interact with GTP-bound translation factors. Is thus essential for accurate translation.</text>
</comment>
<evidence type="ECO:0000256" key="1">
    <source>
        <dbReference type="ARBA" id="ARBA00007197"/>
    </source>
</evidence>
<dbReference type="InterPro" id="IPR036235">
    <property type="entry name" value="Ribosomal_bL12_oligo_N_sf"/>
</dbReference>
<evidence type="ECO:0000256" key="4">
    <source>
        <dbReference type="HAMAP-Rule" id="MF_00368"/>
    </source>
</evidence>
<feature type="compositionally biased region" description="Basic and acidic residues" evidence="5">
    <location>
        <begin position="102"/>
        <end position="117"/>
    </location>
</feature>
<evidence type="ECO:0000256" key="2">
    <source>
        <dbReference type="ARBA" id="ARBA00022980"/>
    </source>
</evidence>
<dbReference type="NCBIfam" id="TIGR00855">
    <property type="entry name" value="L12"/>
    <property type="match status" value="1"/>
</dbReference>
<sequence>MALSKDDILNAIAEMSVMEVVELVEAMEEKFNVSAAAAVAAAPAAAGGEAAAAEEQTEFNVVLTGPGEKKVNVIKAVRELTGLGLKEAKEMVDSAPSTVKEGASKDDAEAAKKKLEEAGASVELK</sequence>
<dbReference type="Pfam" id="PF00542">
    <property type="entry name" value="Ribosomal_L12"/>
    <property type="match status" value="1"/>
</dbReference>
<dbReference type="EMBL" id="FOYW01000005">
    <property type="protein sequence ID" value="SFR87277.1"/>
    <property type="molecule type" value="Genomic_DNA"/>
</dbReference>
<dbReference type="Pfam" id="PF16320">
    <property type="entry name" value="Ribosomal_L12_N"/>
    <property type="match status" value="1"/>
</dbReference>
<name>A0A1I6K7V6_9GAMM</name>
<evidence type="ECO:0000259" key="6">
    <source>
        <dbReference type="Pfam" id="PF00542"/>
    </source>
</evidence>
<dbReference type="SUPFAM" id="SSF48300">
    <property type="entry name" value="Ribosomal protein L7/12, oligomerisation (N-terminal) domain"/>
    <property type="match status" value="1"/>
</dbReference>
<evidence type="ECO:0000313" key="9">
    <source>
        <dbReference type="Proteomes" id="UP000198644"/>
    </source>
</evidence>
<keyword evidence="9" id="KW-1185">Reference proteome</keyword>
<evidence type="ECO:0000313" key="8">
    <source>
        <dbReference type="EMBL" id="SFR87277.1"/>
    </source>
</evidence>
<feature type="domain" description="Large ribosomal subunit protein bL12 oligomerization" evidence="7">
    <location>
        <begin position="5"/>
        <end position="51"/>
    </location>
</feature>
<dbReference type="GO" id="GO:0022625">
    <property type="term" value="C:cytosolic large ribosomal subunit"/>
    <property type="evidence" value="ECO:0007669"/>
    <property type="project" value="TreeGrafter"/>
</dbReference>
<dbReference type="InterPro" id="IPR000206">
    <property type="entry name" value="Ribosomal_bL12"/>
</dbReference>
<protein>
    <recommendedName>
        <fullName evidence="4">Large ribosomal subunit protein bL12</fullName>
    </recommendedName>
</protein>
<comment type="subunit">
    <text evidence="4">Homodimer. Part of the ribosomal stalk of the 50S ribosomal subunit. Forms a multimeric L10(L12)X complex, where L10 forms an elongated spine to which 2 to 4 L12 dimers bind in a sequential fashion. Binds GTP-bound translation factors.</text>
</comment>
<dbReference type="Gene3D" id="3.30.1390.10">
    <property type="match status" value="1"/>
</dbReference>
<dbReference type="InterPro" id="IPR013823">
    <property type="entry name" value="Ribosomal_bL12_C"/>
</dbReference>
<dbReference type="HAMAP" id="MF_00368">
    <property type="entry name" value="Ribosomal_bL12"/>
    <property type="match status" value="1"/>
</dbReference>
<dbReference type="InterPro" id="IPR014719">
    <property type="entry name" value="Ribosomal_bL12_C/ClpS-like"/>
</dbReference>
<dbReference type="CDD" id="cd00387">
    <property type="entry name" value="Ribosomal_L7_L12"/>
    <property type="match status" value="1"/>
</dbReference>
<dbReference type="Gene3D" id="1.20.5.710">
    <property type="entry name" value="Single helix bin"/>
    <property type="match status" value="1"/>
</dbReference>
<feature type="domain" description="Large ribosomal subunit protein bL12 C-terminal" evidence="6">
    <location>
        <begin position="59"/>
        <end position="125"/>
    </location>
</feature>
<dbReference type="Proteomes" id="UP000198644">
    <property type="component" value="Unassembled WGS sequence"/>
</dbReference>
<gene>
    <name evidence="4" type="primary">rplL</name>
    <name evidence="8" type="ORF">SAMN05216203_3584</name>
</gene>
<dbReference type="PANTHER" id="PTHR45987:SF4">
    <property type="entry name" value="LARGE RIBOSOMAL SUBUNIT PROTEIN BL12M"/>
    <property type="match status" value="1"/>
</dbReference>
<organism evidence="8 9">
    <name type="scientific">Marinobacter daqiaonensis</name>
    <dbReference type="NCBI Taxonomy" id="650891"/>
    <lineage>
        <taxon>Bacteria</taxon>
        <taxon>Pseudomonadati</taxon>
        <taxon>Pseudomonadota</taxon>
        <taxon>Gammaproteobacteria</taxon>
        <taxon>Pseudomonadales</taxon>
        <taxon>Marinobacteraceae</taxon>
        <taxon>Marinobacter</taxon>
    </lineage>
</organism>
<dbReference type="GO" id="GO:0003735">
    <property type="term" value="F:structural constituent of ribosome"/>
    <property type="evidence" value="ECO:0007669"/>
    <property type="project" value="InterPro"/>
</dbReference>
<proteinExistence type="inferred from homology"/>
<evidence type="ECO:0000256" key="3">
    <source>
        <dbReference type="ARBA" id="ARBA00023274"/>
    </source>
</evidence>
<keyword evidence="3 4" id="KW-0687">Ribonucleoprotein</keyword>
<accession>A0A1I6K7V6</accession>
<dbReference type="AlphaFoldDB" id="A0A1I6K7V6"/>
<dbReference type="InterPro" id="IPR008932">
    <property type="entry name" value="Ribosomal_bL12_oligo"/>
</dbReference>
<dbReference type="STRING" id="650891.SAMN05216203_3584"/>
<reference evidence="8 9" key="1">
    <citation type="submission" date="2016-10" db="EMBL/GenBank/DDBJ databases">
        <authorList>
            <person name="de Groot N.N."/>
        </authorList>
    </citation>
    <scope>NUCLEOTIDE SEQUENCE [LARGE SCALE GENOMIC DNA]</scope>
    <source>
        <strain evidence="8 9">CGMCC 1.9167</strain>
    </source>
</reference>
<evidence type="ECO:0000256" key="5">
    <source>
        <dbReference type="SAM" id="MobiDB-lite"/>
    </source>
</evidence>